<evidence type="ECO:0000256" key="1">
    <source>
        <dbReference type="ARBA" id="ARBA00023015"/>
    </source>
</evidence>
<feature type="transmembrane region" description="Helical" evidence="5">
    <location>
        <begin position="27"/>
        <end position="47"/>
    </location>
</feature>
<keyword evidence="2" id="KW-0238">DNA-binding</keyword>
<dbReference type="PANTHER" id="PTHR43280">
    <property type="entry name" value="ARAC-FAMILY TRANSCRIPTIONAL REGULATOR"/>
    <property type="match status" value="1"/>
</dbReference>
<dbReference type="SMART" id="SM00342">
    <property type="entry name" value="HTH_ARAC"/>
    <property type="match status" value="1"/>
</dbReference>
<feature type="transmembrane region" description="Helical" evidence="5">
    <location>
        <begin position="145"/>
        <end position="162"/>
    </location>
</feature>
<feature type="transmembrane region" description="Helical" evidence="5">
    <location>
        <begin position="213"/>
        <end position="235"/>
    </location>
</feature>
<feature type="transmembrane region" description="Helical" evidence="5">
    <location>
        <begin position="123"/>
        <end position="139"/>
    </location>
</feature>
<keyword evidence="5" id="KW-0812">Transmembrane</keyword>
<feature type="domain" description="HTH araC/xylS-type" evidence="6">
    <location>
        <begin position="279"/>
        <end position="379"/>
    </location>
</feature>
<evidence type="ECO:0000256" key="5">
    <source>
        <dbReference type="SAM" id="Phobius"/>
    </source>
</evidence>
<proteinExistence type="predicted"/>
<dbReference type="GO" id="GO:0043565">
    <property type="term" value="F:sequence-specific DNA binding"/>
    <property type="evidence" value="ECO:0007669"/>
    <property type="project" value="InterPro"/>
</dbReference>
<keyword evidence="5" id="KW-1133">Transmembrane helix</keyword>
<keyword evidence="3" id="KW-0804">Transcription</keyword>
<feature type="transmembrane region" description="Helical" evidence="5">
    <location>
        <begin position="59"/>
        <end position="77"/>
    </location>
</feature>
<dbReference type="GO" id="GO:0003700">
    <property type="term" value="F:DNA-binding transcription factor activity"/>
    <property type="evidence" value="ECO:0007669"/>
    <property type="project" value="InterPro"/>
</dbReference>
<dbReference type="Gene3D" id="1.10.10.60">
    <property type="entry name" value="Homeodomain-like"/>
    <property type="match status" value="1"/>
</dbReference>
<protein>
    <submittedName>
        <fullName evidence="7">Helix-turn-helix domain-containing protein</fullName>
    </submittedName>
</protein>
<dbReference type="InterPro" id="IPR018060">
    <property type="entry name" value="HTH_AraC"/>
</dbReference>
<comment type="caution">
    <text evidence="7">The sequence shown here is derived from an EMBL/GenBank/DDBJ whole genome shotgun (WGS) entry which is preliminary data.</text>
</comment>
<keyword evidence="1" id="KW-0805">Transcription regulation</keyword>
<feature type="region of interest" description="Disordered" evidence="4">
    <location>
        <begin position="240"/>
        <end position="271"/>
    </location>
</feature>
<evidence type="ECO:0000313" key="8">
    <source>
        <dbReference type="Proteomes" id="UP000440716"/>
    </source>
</evidence>
<feature type="transmembrane region" description="Helical" evidence="5">
    <location>
        <begin position="83"/>
        <end position="103"/>
    </location>
</feature>
<evidence type="ECO:0000256" key="2">
    <source>
        <dbReference type="ARBA" id="ARBA00023125"/>
    </source>
</evidence>
<evidence type="ECO:0000259" key="6">
    <source>
        <dbReference type="PROSITE" id="PS01124"/>
    </source>
</evidence>
<dbReference type="SUPFAM" id="SSF46689">
    <property type="entry name" value="Homeodomain-like"/>
    <property type="match status" value="1"/>
</dbReference>
<keyword evidence="5" id="KW-0472">Membrane</keyword>
<accession>A0A7K1RHF4</accession>
<dbReference type="AlphaFoldDB" id="A0A7K1RHF4"/>
<dbReference type="Pfam" id="PF12833">
    <property type="entry name" value="HTH_18"/>
    <property type="match status" value="1"/>
</dbReference>
<dbReference type="EMBL" id="WPHU01000006">
    <property type="protein sequence ID" value="MVA57359.1"/>
    <property type="molecule type" value="Genomic_DNA"/>
</dbReference>
<dbReference type="PANTHER" id="PTHR43280:SF29">
    <property type="entry name" value="ARAC-FAMILY TRANSCRIPTIONAL REGULATOR"/>
    <property type="match status" value="1"/>
</dbReference>
<gene>
    <name evidence="7" type="ORF">GOZ88_14750</name>
</gene>
<feature type="transmembrane region" description="Helical" evidence="5">
    <location>
        <begin position="183"/>
        <end position="207"/>
    </location>
</feature>
<name>A0A7K1RHF4_AGRVI</name>
<evidence type="ECO:0000313" key="7">
    <source>
        <dbReference type="EMBL" id="MVA57359.1"/>
    </source>
</evidence>
<sequence>MIGGISATETHYAPAQKSLFHDLCPMIFLPISFFVALLLLTLLIRMLRQDDAPASARPFLLLLAVMAAQSVLVGLRWGYGMMLVMPAMSVLATFIPPLSFLAFRSLTSTRADRQDRGLSHVDWLHALPAIIVLVLNGAGGGPIDAIIILTFLAYGLALFWLARLGPDGLTASRLDGALRSYRALQCMAASLLASAVTDVVISLDFAFDGGRHAATVVSAFMSLILLALGFAASLAESGASSEEGASSDGNGREEERAGDTGDKPVPRPASEEDARIASALAAMMVEKQLYKDVDLNLGRLARRLGLPARSVSNAVNRVHGTSVSQYVNNHRVTEACRLLRHSDEPITSIVFEAGFMTKSNFNREFLRVTGQSPSAWRRQATITQACA</sequence>
<evidence type="ECO:0000256" key="3">
    <source>
        <dbReference type="ARBA" id="ARBA00023163"/>
    </source>
</evidence>
<evidence type="ECO:0000256" key="4">
    <source>
        <dbReference type="SAM" id="MobiDB-lite"/>
    </source>
</evidence>
<organism evidence="7 8">
    <name type="scientific">Agrobacterium vitis</name>
    <name type="common">Rhizobium vitis</name>
    <dbReference type="NCBI Taxonomy" id="373"/>
    <lineage>
        <taxon>Bacteria</taxon>
        <taxon>Pseudomonadati</taxon>
        <taxon>Pseudomonadota</taxon>
        <taxon>Alphaproteobacteria</taxon>
        <taxon>Hyphomicrobiales</taxon>
        <taxon>Rhizobiaceae</taxon>
        <taxon>Rhizobium/Agrobacterium group</taxon>
        <taxon>Agrobacterium</taxon>
    </lineage>
</organism>
<reference evidence="7 8" key="1">
    <citation type="submission" date="2019-12" db="EMBL/GenBank/DDBJ databases">
        <title>Whole-genome sequencing of Allorhizobium vitis.</title>
        <authorList>
            <person name="Gan H.M."/>
            <person name="Szegedi E."/>
            <person name="Burr T."/>
            <person name="Savka M.A."/>
        </authorList>
    </citation>
    <scope>NUCLEOTIDE SEQUENCE [LARGE SCALE GENOMIC DNA]</scope>
    <source>
        <strain evidence="7 8">CG415</strain>
    </source>
</reference>
<dbReference type="PROSITE" id="PS01124">
    <property type="entry name" value="HTH_ARAC_FAMILY_2"/>
    <property type="match status" value="1"/>
</dbReference>
<dbReference type="Proteomes" id="UP000440716">
    <property type="component" value="Unassembled WGS sequence"/>
</dbReference>
<feature type="compositionally biased region" description="Basic and acidic residues" evidence="4">
    <location>
        <begin position="250"/>
        <end position="271"/>
    </location>
</feature>
<dbReference type="InterPro" id="IPR009057">
    <property type="entry name" value="Homeodomain-like_sf"/>
</dbReference>